<dbReference type="InterPro" id="IPR014507">
    <property type="entry name" value="Baseplate_assembly_J_pred"/>
</dbReference>
<protein>
    <submittedName>
        <fullName evidence="5">Uncharacterized protein</fullName>
    </submittedName>
</protein>
<dbReference type="EMBL" id="JTHP01000134">
    <property type="protein sequence ID" value="KJD42343.1"/>
    <property type="molecule type" value="Genomic_DNA"/>
</dbReference>
<dbReference type="Pfam" id="PF26078">
    <property type="entry name" value="Baseplate_J_M"/>
    <property type="match status" value="1"/>
</dbReference>
<feature type="domain" description="Baseplate J-like central" evidence="3">
    <location>
        <begin position="209"/>
        <end position="280"/>
    </location>
</feature>
<dbReference type="PIRSF" id="PIRSF020481">
    <property type="entry name" value="BAP"/>
    <property type="match status" value="1"/>
</dbReference>
<dbReference type="InterPro" id="IPR052399">
    <property type="entry name" value="Phage_Baseplate_Assmbl_Protein"/>
</dbReference>
<gene>
    <name evidence="5" type="ORF">QD47_28785</name>
</gene>
<dbReference type="Proteomes" id="UP000032534">
    <property type="component" value="Unassembled WGS sequence"/>
</dbReference>
<dbReference type="PANTHER" id="PTHR37829">
    <property type="entry name" value="PHAGE-LIKE ELEMENT PBSX PROTEIN XKDT"/>
    <property type="match status" value="1"/>
</dbReference>
<comment type="caution">
    <text evidence="5">The sequence shown here is derived from an EMBL/GenBank/DDBJ whole genome shotgun (WGS) entry which is preliminary data.</text>
</comment>
<dbReference type="PATRIC" id="fig|159743.3.peg.6426"/>
<evidence type="ECO:0000256" key="1">
    <source>
        <dbReference type="ARBA" id="ARBA00038087"/>
    </source>
</evidence>
<evidence type="ECO:0000313" key="5">
    <source>
        <dbReference type="EMBL" id="KJD42343.1"/>
    </source>
</evidence>
<name>A0A0D7WUF2_9BACL</name>
<organism evidence="5 6">
    <name type="scientific">Paenibacillus terrae</name>
    <dbReference type="NCBI Taxonomy" id="159743"/>
    <lineage>
        <taxon>Bacteria</taxon>
        <taxon>Bacillati</taxon>
        <taxon>Bacillota</taxon>
        <taxon>Bacilli</taxon>
        <taxon>Bacillales</taxon>
        <taxon>Paenibacillaceae</taxon>
        <taxon>Paenibacillus</taxon>
    </lineage>
</organism>
<dbReference type="Pfam" id="PF04865">
    <property type="entry name" value="Baseplate_J"/>
    <property type="match status" value="1"/>
</dbReference>
<accession>A0A0D7WUF2</accession>
<evidence type="ECO:0000259" key="2">
    <source>
        <dbReference type="Pfam" id="PF04865"/>
    </source>
</evidence>
<evidence type="ECO:0000259" key="3">
    <source>
        <dbReference type="Pfam" id="PF26078"/>
    </source>
</evidence>
<feature type="domain" description="Baseplate protein J-like barrel" evidence="2">
    <location>
        <begin position="99"/>
        <end position="187"/>
    </location>
</feature>
<dbReference type="RefSeq" id="WP_044649348.1">
    <property type="nucleotide sequence ID" value="NZ_JTHP01000134.1"/>
</dbReference>
<proteinExistence type="inferred from homology"/>
<keyword evidence="6" id="KW-1185">Reference proteome</keyword>
<dbReference type="InterPro" id="IPR058531">
    <property type="entry name" value="Baseplate_J_M"/>
</dbReference>
<dbReference type="PANTHER" id="PTHR37829:SF3">
    <property type="entry name" value="PROTEIN JAYE-RELATED"/>
    <property type="match status" value="1"/>
</dbReference>
<dbReference type="OrthoDB" id="9793802at2"/>
<sequence>MSTLAELPDIDFVQADVKAMQDSLISLYESIAKRQLAPADPLRIFINAIAYKMVMQEVKLNQVAKGQLLRYARGDVLDHLGAFVETPRLGADYAVTLIQFTLSTPLPNVQIIPAGTRIGPTEGDGTIYFSTKEAVSVPIGDVVITVAAECNVSGTEGNGYIAGQLTTLIDPLPYVASVTNLTETSGGAAVEDNDPYRERIHIAPESFSVAGPDGAYAYWAKTASASIADVHVDSPSPMQVVVTVLLAGGVIPTQTVLDEVFAVLDDRTRRPLTDKVTVRAPTTVDYNIDLTYYIRKSNATDVVSIQKAVEAALSEYKLWQKSRLGRDINPSQLTHMLVEAGASRLDIRSPAFLELGSSQVAKEGTVAITFGGLADD</sequence>
<feature type="domain" description="Baseplate J-like C-terminal" evidence="4">
    <location>
        <begin position="288"/>
        <end position="368"/>
    </location>
</feature>
<comment type="similarity">
    <text evidence="1">Belongs to the Mu gp47/PBSX XkdT family.</text>
</comment>
<dbReference type="InterPro" id="IPR058530">
    <property type="entry name" value="Baseplate_J-like_C"/>
</dbReference>
<dbReference type="AlphaFoldDB" id="A0A0D7WUF2"/>
<evidence type="ECO:0000259" key="4">
    <source>
        <dbReference type="Pfam" id="PF26079"/>
    </source>
</evidence>
<dbReference type="InterPro" id="IPR006949">
    <property type="entry name" value="Barrel_Baseplate_J-like"/>
</dbReference>
<dbReference type="Pfam" id="PF26079">
    <property type="entry name" value="Baseplate_J_C"/>
    <property type="match status" value="1"/>
</dbReference>
<reference evidence="5 6" key="1">
    <citation type="submission" date="2014-11" db="EMBL/GenBank/DDBJ databases">
        <title>Draft Genome Sequences of Paenibacillus polymyxa NRRL B-30509 and Paenibacillus terrae NRRL B-30644, Strains from a Poultry Environment that Produce Tridecaptin A and Paenicidins.</title>
        <authorList>
            <person name="van Belkum M.J."/>
            <person name="Lohans C.T."/>
            <person name="Vederas J.C."/>
        </authorList>
    </citation>
    <scope>NUCLEOTIDE SEQUENCE [LARGE SCALE GENOMIC DNA]</scope>
    <source>
        <strain evidence="5 6">NRRL B-30644</strain>
    </source>
</reference>
<evidence type="ECO:0000313" key="6">
    <source>
        <dbReference type="Proteomes" id="UP000032534"/>
    </source>
</evidence>